<keyword evidence="1" id="KW-0547">Nucleotide-binding</keyword>
<dbReference type="SUPFAM" id="SSF52540">
    <property type="entry name" value="P-loop containing nucleoside triphosphate hydrolases"/>
    <property type="match status" value="1"/>
</dbReference>
<keyword evidence="1" id="KW-0347">Helicase</keyword>
<keyword evidence="2" id="KW-1185">Reference proteome</keyword>
<sequence length="107" mass="12091">MGNIFEANILIRKFQGEVVLLPRIPMIPSDSPIPFKLLQFPIRLAFAMTINKSQGQTMKICGLNLEIPCFSHGQLYVACSRVEKPSNLFVYTRQGLTENIVHLMALE</sequence>
<name>A0A8X6SV53_TRICX</name>
<reference evidence="1" key="1">
    <citation type="submission" date="2020-08" db="EMBL/GenBank/DDBJ databases">
        <title>Multicomponent nature underlies the extraordinary mechanical properties of spider dragline silk.</title>
        <authorList>
            <person name="Kono N."/>
            <person name="Nakamura H."/>
            <person name="Mori M."/>
            <person name="Yoshida Y."/>
            <person name="Ohtoshi R."/>
            <person name="Malay A.D."/>
            <person name="Moran D.A.P."/>
            <person name="Tomita M."/>
            <person name="Numata K."/>
            <person name="Arakawa K."/>
        </authorList>
    </citation>
    <scope>NUCLEOTIDE SEQUENCE</scope>
</reference>
<proteinExistence type="predicted"/>
<dbReference type="GO" id="GO:0006260">
    <property type="term" value="P:DNA replication"/>
    <property type="evidence" value="ECO:0007669"/>
    <property type="project" value="TreeGrafter"/>
</dbReference>
<dbReference type="Proteomes" id="UP000887159">
    <property type="component" value="Unassembled WGS sequence"/>
</dbReference>
<organism evidence="1 2">
    <name type="scientific">Trichonephila clavipes</name>
    <name type="common">Golden silk orbweaver</name>
    <name type="synonym">Nephila clavipes</name>
    <dbReference type="NCBI Taxonomy" id="2585209"/>
    <lineage>
        <taxon>Eukaryota</taxon>
        <taxon>Metazoa</taxon>
        <taxon>Ecdysozoa</taxon>
        <taxon>Arthropoda</taxon>
        <taxon>Chelicerata</taxon>
        <taxon>Arachnida</taxon>
        <taxon>Araneae</taxon>
        <taxon>Araneomorphae</taxon>
        <taxon>Entelegynae</taxon>
        <taxon>Araneoidea</taxon>
        <taxon>Nephilidae</taxon>
        <taxon>Trichonephila</taxon>
    </lineage>
</organism>
<dbReference type="AlphaFoldDB" id="A0A8X6SV53"/>
<dbReference type="PANTHER" id="PTHR23274">
    <property type="entry name" value="DNA HELICASE-RELATED"/>
    <property type="match status" value="1"/>
</dbReference>
<dbReference type="InterPro" id="IPR027417">
    <property type="entry name" value="P-loop_NTPase"/>
</dbReference>
<gene>
    <name evidence="1" type="primary">g.26197</name>
    <name evidence="1" type="ORF">TNCV_4958731</name>
</gene>
<dbReference type="GO" id="GO:0004386">
    <property type="term" value="F:helicase activity"/>
    <property type="evidence" value="ECO:0007669"/>
    <property type="project" value="UniProtKB-KW"/>
</dbReference>
<comment type="caution">
    <text evidence="1">The sequence shown here is derived from an EMBL/GenBank/DDBJ whole genome shotgun (WGS) entry which is preliminary data.</text>
</comment>
<evidence type="ECO:0000313" key="2">
    <source>
        <dbReference type="Proteomes" id="UP000887159"/>
    </source>
</evidence>
<dbReference type="PANTHER" id="PTHR23274:SF51">
    <property type="entry name" value="OS03G0423850 PROTEIN"/>
    <property type="match status" value="1"/>
</dbReference>
<dbReference type="GO" id="GO:0005657">
    <property type="term" value="C:replication fork"/>
    <property type="evidence" value="ECO:0007669"/>
    <property type="project" value="TreeGrafter"/>
</dbReference>
<accession>A0A8X6SV53</accession>
<keyword evidence="1" id="KW-0067">ATP-binding</keyword>
<protein>
    <submittedName>
        <fullName evidence="1">ATP-dependent DNA helicase</fullName>
    </submittedName>
</protein>
<keyword evidence="1" id="KW-0378">Hydrolase</keyword>
<dbReference type="EMBL" id="BMAU01021323">
    <property type="protein sequence ID" value="GFY13503.1"/>
    <property type="molecule type" value="Genomic_DNA"/>
</dbReference>
<evidence type="ECO:0000313" key="1">
    <source>
        <dbReference type="EMBL" id="GFY13503.1"/>
    </source>
</evidence>